<dbReference type="Proteomes" id="UP001303373">
    <property type="component" value="Chromosome 2"/>
</dbReference>
<evidence type="ECO:0000313" key="3">
    <source>
        <dbReference type="EMBL" id="WPG98710.1"/>
    </source>
</evidence>
<dbReference type="Gene3D" id="3.40.50.1110">
    <property type="entry name" value="SGNH hydrolase"/>
    <property type="match status" value="1"/>
</dbReference>
<organism evidence="3 4">
    <name type="scientific">Acrodontium crateriforme</name>
    <dbReference type="NCBI Taxonomy" id="150365"/>
    <lineage>
        <taxon>Eukaryota</taxon>
        <taxon>Fungi</taxon>
        <taxon>Dikarya</taxon>
        <taxon>Ascomycota</taxon>
        <taxon>Pezizomycotina</taxon>
        <taxon>Dothideomycetes</taxon>
        <taxon>Dothideomycetidae</taxon>
        <taxon>Mycosphaerellales</taxon>
        <taxon>Teratosphaeriaceae</taxon>
        <taxon>Acrodontium</taxon>
    </lineage>
</organism>
<dbReference type="EMBL" id="CP138581">
    <property type="protein sequence ID" value="WPG98710.1"/>
    <property type="molecule type" value="Genomic_DNA"/>
</dbReference>
<evidence type="ECO:0000259" key="2">
    <source>
        <dbReference type="Pfam" id="PF13472"/>
    </source>
</evidence>
<dbReference type="GO" id="GO:0004622">
    <property type="term" value="F:phosphatidylcholine lysophospholipase activity"/>
    <property type="evidence" value="ECO:0007669"/>
    <property type="project" value="TreeGrafter"/>
</dbReference>
<proteinExistence type="predicted"/>
<dbReference type="InterPro" id="IPR036514">
    <property type="entry name" value="SGNH_hydro_sf"/>
</dbReference>
<protein>
    <recommendedName>
        <fullName evidence="2">SGNH hydrolase-type esterase domain-containing protein</fullName>
    </recommendedName>
</protein>
<dbReference type="PANTHER" id="PTHR30383">
    <property type="entry name" value="THIOESTERASE 1/PROTEASE 1/LYSOPHOSPHOLIPASE L1"/>
    <property type="match status" value="1"/>
</dbReference>
<dbReference type="Pfam" id="PF13472">
    <property type="entry name" value="Lipase_GDSL_2"/>
    <property type="match status" value="1"/>
</dbReference>
<evidence type="ECO:0000313" key="4">
    <source>
        <dbReference type="Proteomes" id="UP001303373"/>
    </source>
</evidence>
<reference evidence="3 4" key="1">
    <citation type="submission" date="2023-11" db="EMBL/GenBank/DDBJ databases">
        <title>An acidophilic fungus is an integral part of prey digestion in a carnivorous sundew plant.</title>
        <authorList>
            <person name="Tsai I.J."/>
        </authorList>
    </citation>
    <scope>NUCLEOTIDE SEQUENCE [LARGE SCALE GENOMIC DNA]</scope>
    <source>
        <strain evidence="3">169a</strain>
    </source>
</reference>
<name>A0AAQ3R7Y2_9PEZI</name>
<feature type="compositionally biased region" description="Basic and acidic residues" evidence="1">
    <location>
        <begin position="252"/>
        <end position="272"/>
    </location>
</feature>
<dbReference type="SUPFAM" id="SSF52266">
    <property type="entry name" value="SGNH hydrolase"/>
    <property type="match status" value="1"/>
</dbReference>
<accession>A0AAQ3R7Y2</accession>
<sequence>MYIPTTTLIASAATISSLYKAQILTNRSINNGMTLKIMPFGASITAGQDSTNRNGYRLKLQQLLEDDGIKVSLVGTFTGGDMPNGAFEAKPGKKIYEMDQRAQADGSYDYKPNVILVNLGTDDCNVGPTDLDAAPGDYSMLLKHMKAKNPHATIFASSLVPNLNHETDTCITRLNKGLEEAAMKAKHGGQKVVWVDMNQAVPRMDINVNDKTHPNDEGYDLMAQAWYEAIKANSAMISAADPKGKAAPMVADSRKTDDEPTGKVQEKPTKSC</sequence>
<feature type="region of interest" description="Disordered" evidence="1">
    <location>
        <begin position="241"/>
        <end position="272"/>
    </location>
</feature>
<gene>
    <name evidence="3" type="ORF">R9X50_00150400</name>
</gene>
<keyword evidence="4" id="KW-1185">Reference proteome</keyword>
<dbReference type="PANTHER" id="PTHR30383:SF5">
    <property type="entry name" value="SGNH HYDROLASE-TYPE ESTERASE DOMAIN-CONTAINING PROTEIN"/>
    <property type="match status" value="1"/>
</dbReference>
<dbReference type="AlphaFoldDB" id="A0AAQ3R7Y2"/>
<dbReference type="InterPro" id="IPR051532">
    <property type="entry name" value="Ester_Hydrolysis_Enzymes"/>
</dbReference>
<feature type="domain" description="SGNH hydrolase-type esterase" evidence="2">
    <location>
        <begin position="40"/>
        <end position="221"/>
    </location>
</feature>
<dbReference type="InterPro" id="IPR013830">
    <property type="entry name" value="SGNH_hydro"/>
</dbReference>
<evidence type="ECO:0000256" key="1">
    <source>
        <dbReference type="SAM" id="MobiDB-lite"/>
    </source>
</evidence>